<dbReference type="EMBL" id="PPHD01048800">
    <property type="protein sequence ID" value="POI23465.1"/>
    <property type="molecule type" value="Genomic_DNA"/>
</dbReference>
<protein>
    <submittedName>
        <fullName evidence="2">Uncharacterized protein</fullName>
    </submittedName>
</protein>
<accession>A0A2P4SH67</accession>
<keyword evidence="3" id="KW-1185">Reference proteome</keyword>
<feature type="compositionally biased region" description="Basic and acidic residues" evidence="1">
    <location>
        <begin position="158"/>
        <end position="183"/>
    </location>
</feature>
<feature type="compositionally biased region" description="Acidic residues" evidence="1">
    <location>
        <begin position="134"/>
        <end position="157"/>
    </location>
</feature>
<dbReference type="PANTHER" id="PTHR46582">
    <property type="entry name" value="ZINC FINGER CCCH DOMAIN-CONTAINING PROTEIN 18"/>
    <property type="match status" value="1"/>
</dbReference>
<name>A0A2P4SH67_BAMTH</name>
<proteinExistence type="predicted"/>
<reference evidence="2 3" key="1">
    <citation type="submission" date="2018-01" db="EMBL/GenBank/DDBJ databases">
        <title>Comparison of the Chinese Bamboo Partridge and Red Junglefowl genome sequences highlights the importance of demography in genome evolution.</title>
        <authorList>
            <person name="Tiley G.P."/>
            <person name="Kimball R.T."/>
            <person name="Braun E.L."/>
            <person name="Burleigh J.G."/>
        </authorList>
    </citation>
    <scope>NUCLEOTIDE SEQUENCE [LARGE SCALE GENOMIC DNA]</scope>
    <source>
        <strain evidence="2">RTK389</strain>
        <tissue evidence="2">Blood</tissue>
    </source>
</reference>
<evidence type="ECO:0000313" key="2">
    <source>
        <dbReference type="EMBL" id="POI23465.1"/>
    </source>
</evidence>
<dbReference type="Proteomes" id="UP000237246">
    <property type="component" value="Unassembled WGS sequence"/>
</dbReference>
<dbReference type="AlphaFoldDB" id="A0A2P4SH67"/>
<comment type="caution">
    <text evidence="2">The sequence shown here is derived from an EMBL/GenBank/DDBJ whole genome shotgun (WGS) entry which is preliminary data.</text>
</comment>
<dbReference type="InterPro" id="IPR052647">
    <property type="entry name" value="Zinc_finger_CCCH-type"/>
</dbReference>
<feature type="compositionally biased region" description="Basic and acidic residues" evidence="1">
    <location>
        <begin position="92"/>
        <end position="102"/>
    </location>
</feature>
<gene>
    <name evidence="2" type="ORF">CIB84_012786</name>
</gene>
<feature type="compositionally biased region" description="Acidic residues" evidence="1">
    <location>
        <begin position="116"/>
        <end position="127"/>
    </location>
</feature>
<evidence type="ECO:0000313" key="3">
    <source>
        <dbReference type="Proteomes" id="UP000237246"/>
    </source>
</evidence>
<dbReference type="OrthoDB" id="10072532at2759"/>
<feature type="compositionally biased region" description="Acidic residues" evidence="1">
    <location>
        <begin position="14"/>
        <end position="23"/>
    </location>
</feature>
<feature type="compositionally biased region" description="Acidic residues" evidence="1">
    <location>
        <begin position="184"/>
        <end position="193"/>
    </location>
</feature>
<dbReference type="PANTHER" id="PTHR46582:SF1">
    <property type="entry name" value="ZINC FINGER CCCH DOMAIN-CONTAINING PROTEIN 18"/>
    <property type="match status" value="1"/>
</dbReference>
<feature type="compositionally biased region" description="Basic and acidic residues" evidence="1">
    <location>
        <begin position="24"/>
        <end position="36"/>
    </location>
</feature>
<feature type="region of interest" description="Disordered" evidence="1">
    <location>
        <begin position="1"/>
        <end position="205"/>
    </location>
</feature>
<sequence length="205" mass="22341">MDVSNSPERNPCSPDDDQQLSDDEVLKESGSERGLDGEGGQGSVLGEEEDAARALSHGEENHSDEEDHLSEAKSQDSDNNEQGGELKSPPARKGEEESRANDLGDEASSVTRELDEHELDYDEEVPEEPSAAPAEEDVEKAAGEDDEEEEKGDDAPEEEKKSSGKSDDEKDGQDPVKEKKKEEDDGEIDDGEIDMMLTANYLAMD</sequence>
<dbReference type="GO" id="GO:0003723">
    <property type="term" value="F:RNA binding"/>
    <property type="evidence" value="ECO:0007669"/>
    <property type="project" value="TreeGrafter"/>
</dbReference>
<organism evidence="2 3">
    <name type="scientific">Bambusicola thoracicus</name>
    <name type="common">Chinese bamboo-partridge</name>
    <name type="synonym">Perdix thoracica</name>
    <dbReference type="NCBI Taxonomy" id="9083"/>
    <lineage>
        <taxon>Eukaryota</taxon>
        <taxon>Metazoa</taxon>
        <taxon>Chordata</taxon>
        <taxon>Craniata</taxon>
        <taxon>Vertebrata</taxon>
        <taxon>Euteleostomi</taxon>
        <taxon>Archelosauria</taxon>
        <taxon>Archosauria</taxon>
        <taxon>Dinosauria</taxon>
        <taxon>Saurischia</taxon>
        <taxon>Theropoda</taxon>
        <taxon>Coelurosauria</taxon>
        <taxon>Aves</taxon>
        <taxon>Neognathae</taxon>
        <taxon>Galloanserae</taxon>
        <taxon>Galliformes</taxon>
        <taxon>Phasianidae</taxon>
        <taxon>Perdicinae</taxon>
        <taxon>Bambusicola</taxon>
    </lineage>
</organism>
<evidence type="ECO:0000256" key="1">
    <source>
        <dbReference type="SAM" id="MobiDB-lite"/>
    </source>
</evidence>
<dbReference type="GO" id="GO:0071011">
    <property type="term" value="C:precatalytic spliceosome"/>
    <property type="evidence" value="ECO:0007669"/>
    <property type="project" value="TreeGrafter"/>
</dbReference>